<proteinExistence type="predicted"/>
<evidence type="ECO:0000313" key="3">
    <source>
        <dbReference type="WBParaSite" id="NBR_0002047601-mRNA-1"/>
    </source>
</evidence>
<gene>
    <name evidence="1" type="ORF">NBR_LOCUS20477</name>
</gene>
<reference evidence="1 2" key="2">
    <citation type="submission" date="2018-11" db="EMBL/GenBank/DDBJ databases">
        <authorList>
            <consortium name="Pathogen Informatics"/>
        </authorList>
    </citation>
    <scope>NUCLEOTIDE SEQUENCE [LARGE SCALE GENOMIC DNA]</scope>
</reference>
<dbReference type="InterPro" id="IPR017850">
    <property type="entry name" value="Alkaline_phosphatase_core_sf"/>
</dbReference>
<dbReference type="WBParaSite" id="NBR_0002047601-mRNA-1">
    <property type="protein sequence ID" value="NBR_0002047601-mRNA-1"/>
    <property type="gene ID" value="NBR_0002047601"/>
</dbReference>
<accession>A0A0N4YTA4</accession>
<dbReference type="Proteomes" id="UP000271162">
    <property type="component" value="Unassembled WGS sequence"/>
</dbReference>
<organism evidence="3">
    <name type="scientific">Nippostrongylus brasiliensis</name>
    <name type="common">Rat hookworm</name>
    <dbReference type="NCBI Taxonomy" id="27835"/>
    <lineage>
        <taxon>Eukaryota</taxon>
        <taxon>Metazoa</taxon>
        <taxon>Ecdysozoa</taxon>
        <taxon>Nematoda</taxon>
        <taxon>Chromadorea</taxon>
        <taxon>Rhabditida</taxon>
        <taxon>Rhabditina</taxon>
        <taxon>Rhabditomorpha</taxon>
        <taxon>Strongyloidea</taxon>
        <taxon>Heligmosomidae</taxon>
        <taxon>Nippostrongylus</taxon>
    </lineage>
</organism>
<dbReference type="InterPro" id="IPR039524">
    <property type="entry name" value="PIGO/GPI13"/>
</dbReference>
<dbReference type="EMBL" id="UYSL01025178">
    <property type="protein sequence ID" value="VDL84214.1"/>
    <property type="molecule type" value="Genomic_DNA"/>
</dbReference>
<protein>
    <submittedName>
        <fullName evidence="3">Metalloenzyme domain-containing protein</fullName>
    </submittedName>
</protein>
<dbReference type="PANTHER" id="PTHR23071">
    <property type="entry name" value="PHOSPHATIDYLINOSITOL GLYCAN"/>
    <property type="match status" value="1"/>
</dbReference>
<name>A0A0N4YTA4_NIPBR</name>
<dbReference type="AlphaFoldDB" id="A0A0N4YTA4"/>
<dbReference type="GO" id="GO:0005789">
    <property type="term" value="C:endoplasmic reticulum membrane"/>
    <property type="evidence" value="ECO:0007669"/>
    <property type="project" value="TreeGrafter"/>
</dbReference>
<evidence type="ECO:0000313" key="2">
    <source>
        <dbReference type="Proteomes" id="UP000271162"/>
    </source>
</evidence>
<dbReference type="GO" id="GO:0051377">
    <property type="term" value="F:mannose-ethanolamine phosphotransferase activity"/>
    <property type="evidence" value="ECO:0007669"/>
    <property type="project" value="TreeGrafter"/>
</dbReference>
<evidence type="ECO:0000313" key="1">
    <source>
        <dbReference type="EMBL" id="VDL84214.1"/>
    </source>
</evidence>
<reference evidence="3" key="1">
    <citation type="submission" date="2017-02" db="UniProtKB">
        <authorList>
            <consortium name="WormBaseParasite"/>
        </authorList>
    </citation>
    <scope>IDENTIFICATION</scope>
</reference>
<dbReference type="GO" id="GO:0006506">
    <property type="term" value="P:GPI anchor biosynthetic process"/>
    <property type="evidence" value="ECO:0007669"/>
    <property type="project" value="InterPro"/>
</dbReference>
<dbReference type="PANTHER" id="PTHR23071:SF1">
    <property type="entry name" value="GPI ETHANOLAMINE PHOSPHATE TRANSFERASE 3"/>
    <property type="match status" value="1"/>
</dbReference>
<dbReference type="SUPFAM" id="SSF53649">
    <property type="entry name" value="Alkaline phosphatase-like"/>
    <property type="match status" value="1"/>
</dbReference>
<keyword evidence="2" id="KW-1185">Reference proteome</keyword>
<sequence>METASKLLPNELLVVMGDHGMTSTGDHGGDSDDE</sequence>